<evidence type="ECO:0000256" key="1">
    <source>
        <dbReference type="SAM" id="MobiDB-lite"/>
    </source>
</evidence>
<gene>
    <name evidence="3" type="ORF">DFR24_2547</name>
</gene>
<dbReference type="PANTHER" id="PTHR30441">
    <property type="entry name" value="DUF748 DOMAIN-CONTAINING PROTEIN"/>
    <property type="match status" value="1"/>
</dbReference>
<dbReference type="OrthoDB" id="5749006at2"/>
<feature type="region of interest" description="Disordered" evidence="1">
    <location>
        <begin position="350"/>
        <end position="378"/>
    </location>
</feature>
<dbReference type="RefSeq" id="WP_133881760.1">
    <property type="nucleotide sequence ID" value="NZ_MWIN01000027.1"/>
</dbReference>
<name>A0A4R7P418_9GAMM</name>
<reference evidence="3 4" key="1">
    <citation type="submission" date="2019-03" db="EMBL/GenBank/DDBJ databases">
        <title>Genomic Encyclopedia of Type Strains, Phase IV (KMG-IV): sequencing the most valuable type-strain genomes for metagenomic binning, comparative biology and taxonomic classification.</title>
        <authorList>
            <person name="Goeker M."/>
        </authorList>
    </citation>
    <scope>NUCLEOTIDE SEQUENCE [LARGE SCALE GENOMIC DNA]</scope>
    <source>
        <strain evidence="3 4">DSM 26377</strain>
    </source>
</reference>
<evidence type="ECO:0000259" key="2">
    <source>
        <dbReference type="Pfam" id="PF05170"/>
    </source>
</evidence>
<evidence type="ECO:0000313" key="4">
    <source>
        <dbReference type="Proteomes" id="UP000295341"/>
    </source>
</evidence>
<organism evidence="3 4">
    <name type="scientific">Panacagrimonas perspica</name>
    <dbReference type="NCBI Taxonomy" id="381431"/>
    <lineage>
        <taxon>Bacteria</taxon>
        <taxon>Pseudomonadati</taxon>
        <taxon>Pseudomonadota</taxon>
        <taxon>Gammaproteobacteria</taxon>
        <taxon>Nevskiales</taxon>
        <taxon>Nevskiaceae</taxon>
        <taxon>Panacagrimonas</taxon>
    </lineage>
</organism>
<dbReference type="GO" id="GO:0090313">
    <property type="term" value="P:regulation of protein targeting to membrane"/>
    <property type="evidence" value="ECO:0007669"/>
    <property type="project" value="TreeGrafter"/>
</dbReference>
<dbReference type="InterPro" id="IPR007844">
    <property type="entry name" value="AsmA"/>
</dbReference>
<feature type="domain" description="AsmA" evidence="2">
    <location>
        <begin position="17"/>
        <end position="552"/>
    </location>
</feature>
<keyword evidence="4" id="KW-1185">Reference proteome</keyword>
<dbReference type="EMBL" id="SOBT01000009">
    <property type="protein sequence ID" value="TDU28182.1"/>
    <property type="molecule type" value="Genomic_DNA"/>
</dbReference>
<sequence length="676" mass="72558">MRHGSFLRRVAWWTNQLGGVLLLAAGVIALVWAWDWNWFRPTIERQLSAAIGRDVRIEGLGVRGWRFPTVVLDGIRIDNPTDFPRKAGFGRVERLEISFDPRALLDRKLSLTQIHVQQPQFALYAPPDAPANWVFTLPQAQADEPGKKPFLELQLGTLSIAGGQVRFEYPQFKSDFSVIIETLSGADATNSELHLRASGTYAGQPLLASFTGGALLSLREAEHPYPVLLTVANGATRLRLQGTLLDPVHLGGANVALRFEGADLSALYPLTGVPLPPTAPYRLEGQFDYLRDAAGPQFRFRKFAGVVGKSDLSGDLAVRTGGPRLRIEGDLRSRQVLFADLGGFVGAAPGAADAKGQTEAQKQARAKQEARPRVLPDTPINLPKLRGADFDVRYAAQRIQSQDTPFDDLSAHLRIDDGVVSLRPISFGVGGGGIAANVLLDGTQELARVQADADFRNVDFAKMLGALKYRGTGRVDGRVSLDSRGNTVADLLGAGDGKLRLSMAGGDVSALLINLAGLDFGNAVLSALGIPSRAELRCMIADLDMKKGLVQTDSLLLDTTEANVVGTGTINMRSEELAYRVVTQPKTFNIGSVSAPINITGTFKQPKVRPDAKSLGLRGGAAVVLGIVGTPLAALLATIQPGTGKDMDCDALLKEVRREAKKLPRTPEAQPSKING</sequence>
<dbReference type="GO" id="GO:0005886">
    <property type="term" value="C:plasma membrane"/>
    <property type="evidence" value="ECO:0007669"/>
    <property type="project" value="TreeGrafter"/>
</dbReference>
<evidence type="ECO:0000313" key="3">
    <source>
        <dbReference type="EMBL" id="TDU28182.1"/>
    </source>
</evidence>
<dbReference type="PANTHER" id="PTHR30441:SF9">
    <property type="entry name" value="ASMA FAMILY PROTEIN YHJG"/>
    <property type="match status" value="1"/>
</dbReference>
<proteinExistence type="predicted"/>
<dbReference type="Proteomes" id="UP000295341">
    <property type="component" value="Unassembled WGS sequence"/>
</dbReference>
<protein>
    <recommendedName>
        <fullName evidence="2">AsmA domain-containing protein</fullName>
    </recommendedName>
</protein>
<dbReference type="AlphaFoldDB" id="A0A4R7P418"/>
<accession>A0A4R7P418</accession>
<comment type="caution">
    <text evidence="3">The sequence shown here is derived from an EMBL/GenBank/DDBJ whole genome shotgun (WGS) entry which is preliminary data.</text>
</comment>
<dbReference type="InterPro" id="IPR052894">
    <property type="entry name" value="AsmA-related"/>
</dbReference>
<dbReference type="Pfam" id="PF05170">
    <property type="entry name" value="AsmA"/>
    <property type="match status" value="1"/>
</dbReference>